<proteinExistence type="predicted"/>
<dbReference type="AlphaFoldDB" id="A0A392VBG0"/>
<feature type="compositionally biased region" description="Basic and acidic residues" evidence="1">
    <location>
        <begin position="1"/>
        <end position="21"/>
    </location>
</feature>
<comment type="caution">
    <text evidence="2">The sequence shown here is derived from an EMBL/GenBank/DDBJ whole genome shotgun (WGS) entry which is preliminary data.</text>
</comment>
<accession>A0A392VBG0</accession>
<evidence type="ECO:0000313" key="2">
    <source>
        <dbReference type="EMBL" id="MCI85668.1"/>
    </source>
</evidence>
<name>A0A392VBG0_9FABA</name>
<sequence>MKHDKKSKKDDSSTESDEKTLAQRLKQKTSDAYAKEMHKKFSK</sequence>
<keyword evidence="3" id="KW-1185">Reference proteome</keyword>
<evidence type="ECO:0000256" key="1">
    <source>
        <dbReference type="SAM" id="MobiDB-lite"/>
    </source>
</evidence>
<protein>
    <submittedName>
        <fullName evidence="2">Uncharacterized protein</fullName>
    </submittedName>
</protein>
<feature type="region of interest" description="Disordered" evidence="1">
    <location>
        <begin position="1"/>
        <end position="43"/>
    </location>
</feature>
<feature type="non-terminal residue" evidence="2">
    <location>
        <position position="43"/>
    </location>
</feature>
<organism evidence="2 3">
    <name type="scientific">Trifolium medium</name>
    <dbReference type="NCBI Taxonomy" id="97028"/>
    <lineage>
        <taxon>Eukaryota</taxon>
        <taxon>Viridiplantae</taxon>
        <taxon>Streptophyta</taxon>
        <taxon>Embryophyta</taxon>
        <taxon>Tracheophyta</taxon>
        <taxon>Spermatophyta</taxon>
        <taxon>Magnoliopsida</taxon>
        <taxon>eudicotyledons</taxon>
        <taxon>Gunneridae</taxon>
        <taxon>Pentapetalae</taxon>
        <taxon>rosids</taxon>
        <taxon>fabids</taxon>
        <taxon>Fabales</taxon>
        <taxon>Fabaceae</taxon>
        <taxon>Papilionoideae</taxon>
        <taxon>50 kb inversion clade</taxon>
        <taxon>NPAAA clade</taxon>
        <taxon>Hologalegina</taxon>
        <taxon>IRL clade</taxon>
        <taxon>Trifolieae</taxon>
        <taxon>Trifolium</taxon>
    </lineage>
</organism>
<evidence type="ECO:0000313" key="3">
    <source>
        <dbReference type="Proteomes" id="UP000265520"/>
    </source>
</evidence>
<reference evidence="2 3" key="1">
    <citation type="journal article" date="2018" name="Front. Plant Sci.">
        <title>Red Clover (Trifolium pratense) and Zigzag Clover (T. medium) - A Picture of Genomic Similarities and Differences.</title>
        <authorList>
            <person name="Dluhosova J."/>
            <person name="Istvanek J."/>
            <person name="Nedelnik J."/>
            <person name="Repkova J."/>
        </authorList>
    </citation>
    <scope>NUCLEOTIDE SEQUENCE [LARGE SCALE GENOMIC DNA]</scope>
    <source>
        <strain evidence="3">cv. 10/8</strain>
        <tissue evidence="2">Leaf</tissue>
    </source>
</reference>
<dbReference type="Proteomes" id="UP000265520">
    <property type="component" value="Unassembled WGS sequence"/>
</dbReference>
<dbReference type="EMBL" id="LXQA011120954">
    <property type="protein sequence ID" value="MCI85668.1"/>
    <property type="molecule type" value="Genomic_DNA"/>
</dbReference>